<dbReference type="GO" id="GO:0030313">
    <property type="term" value="C:cell envelope"/>
    <property type="evidence" value="ECO:0007669"/>
    <property type="project" value="UniProtKB-SubCell"/>
</dbReference>
<dbReference type="PROSITE" id="PS51257">
    <property type="entry name" value="PROKAR_LIPOPROTEIN"/>
    <property type="match status" value="1"/>
</dbReference>
<dbReference type="Pfam" id="PF13407">
    <property type="entry name" value="Peripla_BP_4"/>
    <property type="match status" value="1"/>
</dbReference>
<evidence type="ECO:0000256" key="5">
    <source>
        <dbReference type="SAM" id="SignalP"/>
    </source>
</evidence>
<evidence type="ECO:0000256" key="2">
    <source>
        <dbReference type="ARBA" id="ARBA00007639"/>
    </source>
</evidence>
<dbReference type="InterPro" id="IPR028082">
    <property type="entry name" value="Peripla_BP_I"/>
</dbReference>
<dbReference type="AlphaFoldDB" id="A0A315ZY00"/>
<organism evidence="7 8">
    <name type="scientific">Faecalicatena contorta</name>
    <dbReference type="NCBI Taxonomy" id="39482"/>
    <lineage>
        <taxon>Bacteria</taxon>
        <taxon>Bacillati</taxon>
        <taxon>Bacillota</taxon>
        <taxon>Clostridia</taxon>
        <taxon>Lachnospirales</taxon>
        <taxon>Lachnospiraceae</taxon>
        <taxon>Faecalicatena</taxon>
    </lineage>
</organism>
<evidence type="ECO:0000313" key="7">
    <source>
        <dbReference type="EMBL" id="SUQ14243.1"/>
    </source>
</evidence>
<evidence type="ECO:0000259" key="6">
    <source>
        <dbReference type="Pfam" id="PF13407"/>
    </source>
</evidence>
<keyword evidence="3 5" id="KW-0732">Signal</keyword>
<comment type="similarity">
    <text evidence="2">Belongs to the bacterial solute-binding protein 2 family.</text>
</comment>
<protein>
    <submittedName>
        <fullName evidence="7">Monosaccharide ABC transporter substrate-binding protein, CUT2 family</fullName>
    </submittedName>
</protein>
<reference evidence="8" key="1">
    <citation type="submission" date="2017-07" db="EMBL/GenBank/DDBJ databases">
        <authorList>
            <person name="Varghese N."/>
            <person name="Submissions S."/>
        </authorList>
    </citation>
    <scope>NUCLEOTIDE SEQUENCE [LARGE SCALE GENOMIC DNA]</scope>
    <source>
        <strain evidence="8">NLAE-zl-C134</strain>
    </source>
</reference>
<name>A0A315ZY00_9FIRM</name>
<dbReference type="SUPFAM" id="SSF53822">
    <property type="entry name" value="Periplasmic binding protein-like I"/>
    <property type="match status" value="1"/>
</dbReference>
<dbReference type="EMBL" id="UHJJ01000005">
    <property type="protein sequence ID" value="SUQ14243.1"/>
    <property type="molecule type" value="Genomic_DNA"/>
</dbReference>
<dbReference type="Proteomes" id="UP000254051">
    <property type="component" value="Unassembled WGS sequence"/>
</dbReference>
<feature type="domain" description="Periplasmic binding protein" evidence="6">
    <location>
        <begin position="55"/>
        <end position="310"/>
    </location>
</feature>
<dbReference type="PANTHER" id="PTHR46847">
    <property type="entry name" value="D-ALLOSE-BINDING PERIPLASMIC PROTEIN-RELATED"/>
    <property type="match status" value="1"/>
</dbReference>
<feature type="region of interest" description="Disordered" evidence="4">
    <location>
        <begin position="27"/>
        <end position="48"/>
    </location>
</feature>
<comment type="subcellular location">
    <subcellularLocation>
        <location evidence="1">Cell envelope</location>
    </subcellularLocation>
</comment>
<accession>A0A315ZY00</accession>
<sequence>MKKMRKMLAGLSAMVMVVGLLTACGGGGSDTDSGSKSDGDSGSNSDSAKLTLIMSQRDEWLGEMEQAAVKEAEEMGINLNTVDAQSDTSKMLQFIESAKNDGQKAVIINMVDPETAEQCVEAAGDMYVVFVNRYPSDDSVLNEKVVYVGSDESTSGYFQGEWLAEHFKAEGKSEFSYILLNGILGQTSTTLRTESLLKGLEDNGVKGVEATAPLAAEYQRENAQDMIAPLLKTAKYDAIISNNDAMALGAIEAMIDQGIDPTTVPIVGIDASLDGRQAVKDGTLDMTVFQDPKGQGKGALIAAKNLINGNAINDGTDWELDETGNILWIPFEPVTIDNVDEYDNR</sequence>
<dbReference type="OrthoDB" id="9769193at2"/>
<feature type="signal peptide" evidence="5">
    <location>
        <begin position="1"/>
        <end position="23"/>
    </location>
</feature>
<feature type="chain" id="PRO_5043163518" evidence="5">
    <location>
        <begin position="24"/>
        <end position="345"/>
    </location>
</feature>
<dbReference type="RefSeq" id="WP_109710949.1">
    <property type="nucleotide sequence ID" value="NZ_QGDS01000005.1"/>
</dbReference>
<dbReference type="PANTHER" id="PTHR46847:SF1">
    <property type="entry name" value="D-ALLOSE-BINDING PERIPLASMIC PROTEIN-RELATED"/>
    <property type="match status" value="1"/>
</dbReference>
<evidence type="ECO:0000256" key="1">
    <source>
        <dbReference type="ARBA" id="ARBA00004196"/>
    </source>
</evidence>
<dbReference type="InterPro" id="IPR025997">
    <property type="entry name" value="SBP_2_dom"/>
</dbReference>
<dbReference type="CDD" id="cd01536">
    <property type="entry name" value="PBP1_ABC_sugar_binding-like"/>
    <property type="match status" value="1"/>
</dbReference>
<dbReference type="GO" id="GO:0030246">
    <property type="term" value="F:carbohydrate binding"/>
    <property type="evidence" value="ECO:0007669"/>
    <property type="project" value="UniProtKB-ARBA"/>
</dbReference>
<gene>
    <name evidence="7" type="ORF">SAMN05216529_105218</name>
</gene>
<evidence type="ECO:0000256" key="4">
    <source>
        <dbReference type="SAM" id="MobiDB-lite"/>
    </source>
</evidence>
<proteinExistence type="inferred from homology"/>
<dbReference type="Gene3D" id="3.40.50.2300">
    <property type="match status" value="2"/>
</dbReference>
<keyword evidence="8" id="KW-1185">Reference proteome</keyword>
<evidence type="ECO:0000256" key="3">
    <source>
        <dbReference type="ARBA" id="ARBA00022729"/>
    </source>
</evidence>
<evidence type="ECO:0000313" key="8">
    <source>
        <dbReference type="Proteomes" id="UP000254051"/>
    </source>
</evidence>